<reference evidence="1 2" key="1">
    <citation type="submission" date="2019-12" db="EMBL/GenBank/DDBJ databases">
        <authorList>
            <person name="Alioto T."/>
            <person name="Alioto T."/>
            <person name="Gomez Garrido J."/>
        </authorList>
    </citation>
    <scope>NUCLEOTIDE SEQUENCE [LARGE SCALE GENOMIC DNA]</scope>
</reference>
<dbReference type="Gramene" id="OE9A041665T1">
    <property type="protein sequence ID" value="OE9A041665C1"/>
    <property type="gene ID" value="OE9A041665"/>
</dbReference>
<dbReference type="EMBL" id="CACTIH010007295">
    <property type="protein sequence ID" value="CAA3008316.1"/>
    <property type="molecule type" value="Genomic_DNA"/>
</dbReference>
<evidence type="ECO:0000313" key="2">
    <source>
        <dbReference type="Proteomes" id="UP000594638"/>
    </source>
</evidence>
<keyword evidence="2" id="KW-1185">Reference proteome</keyword>
<sequence length="66" mass="7226">MSGMRPGRDRDAALFSSISSFLGHGVQALSRMRLGRGRDATWFSGIFRQFLGHSVKVVSKSVRDAA</sequence>
<gene>
    <name evidence="1" type="ORF">OLEA9_A041665</name>
</gene>
<proteinExistence type="predicted"/>
<name>A0A8S0TQT8_OLEEU</name>
<organism evidence="1 2">
    <name type="scientific">Olea europaea subsp. europaea</name>
    <dbReference type="NCBI Taxonomy" id="158383"/>
    <lineage>
        <taxon>Eukaryota</taxon>
        <taxon>Viridiplantae</taxon>
        <taxon>Streptophyta</taxon>
        <taxon>Embryophyta</taxon>
        <taxon>Tracheophyta</taxon>
        <taxon>Spermatophyta</taxon>
        <taxon>Magnoliopsida</taxon>
        <taxon>eudicotyledons</taxon>
        <taxon>Gunneridae</taxon>
        <taxon>Pentapetalae</taxon>
        <taxon>asterids</taxon>
        <taxon>lamiids</taxon>
        <taxon>Lamiales</taxon>
        <taxon>Oleaceae</taxon>
        <taxon>Oleeae</taxon>
        <taxon>Olea</taxon>
    </lineage>
</organism>
<accession>A0A8S0TQT8</accession>
<comment type="caution">
    <text evidence="1">The sequence shown here is derived from an EMBL/GenBank/DDBJ whole genome shotgun (WGS) entry which is preliminary data.</text>
</comment>
<protein>
    <submittedName>
        <fullName evidence="1">Uncharacterized protein</fullName>
    </submittedName>
</protein>
<dbReference type="AlphaFoldDB" id="A0A8S0TQT8"/>
<dbReference type="Proteomes" id="UP000594638">
    <property type="component" value="Unassembled WGS sequence"/>
</dbReference>
<evidence type="ECO:0000313" key="1">
    <source>
        <dbReference type="EMBL" id="CAA3008316.1"/>
    </source>
</evidence>